<evidence type="ECO:0000313" key="2">
    <source>
        <dbReference type="Proteomes" id="UP000504640"/>
    </source>
</evidence>
<keyword evidence="2" id="KW-1185">Reference proteome</keyword>
<proteinExistence type="predicted"/>
<feature type="compositionally biased region" description="Low complexity" evidence="1">
    <location>
        <begin position="244"/>
        <end position="253"/>
    </location>
</feature>
<gene>
    <name evidence="3" type="primary">LOC116565136</name>
</gene>
<reference evidence="3" key="1">
    <citation type="submission" date="2025-08" db="UniProtKB">
        <authorList>
            <consortium name="RefSeq"/>
        </authorList>
    </citation>
    <scope>IDENTIFICATION</scope>
    <source>
        <tissue evidence="3">Blood</tissue>
    </source>
</reference>
<feature type="compositionally biased region" description="Low complexity" evidence="1">
    <location>
        <begin position="124"/>
        <end position="139"/>
    </location>
</feature>
<feature type="region of interest" description="Disordered" evidence="1">
    <location>
        <begin position="286"/>
        <end position="321"/>
    </location>
</feature>
<organism evidence="2 3">
    <name type="scientific">Sapajus apella</name>
    <name type="common">Brown-capped capuchin</name>
    <name type="synonym">Cebus apella</name>
    <dbReference type="NCBI Taxonomy" id="9515"/>
    <lineage>
        <taxon>Eukaryota</taxon>
        <taxon>Metazoa</taxon>
        <taxon>Chordata</taxon>
        <taxon>Craniata</taxon>
        <taxon>Vertebrata</taxon>
        <taxon>Euteleostomi</taxon>
        <taxon>Mammalia</taxon>
        <taxon>Eutheria</taxon>
        <taxon>Euarchontoglires</taxon>
        <taxon>Primates</taxon>
        <taxon>Haplorrhini</taxon>
        <taxon>Platyrrhini</taxon>
        <taxon>Cebidae</taxon>
        <taxon>Cebinae</taxon>
        <taxon>Sapajus</taxon>
    </lineage>
</organism>
<sequence>MIGNDASRLRRRERKREGPLQHACTLAKECILNRNPHLKKRRGRSYRHHTLTSPAIHGPDWNRASQLLLRLSLALLMGNLPPRSLSRHPADDAGPRYTAGAEEGQAGSPPRPHRARSLRAAFLGDPGAPRNGGAAPGSPGERRRRSSHLSRRPEGARVLQLPSLPAPGRAAPGRGRGGRRRANEFTFFLSPALPPLRARRPLQPPPRRRTRPGRSFWGSAREREDGGGEGGGRRRAGPGEEARGAPGRGAASRTVTARRAGDAPGRVCPSPARTRVRVCVRECARERGEARRGEEPTMRFPRCGSRESPIAGRAGPGCDHL</sequence>
<evidence type="ECO:0000256" key="1">
    <source>
        <dbReference type="SAM" id="MobiDB-lite"/>
    </source>
</evidence>
<feature type="compositionally biased region" description="Basic residues" evidence="1">
    <location>
        <begin position="40"/>
        <end position="50"/>
    </location>
</feature>
<name>A0A6J3JIV9_SAPAP</name>
<dbReference type="AlphaFoldDB" id="A0A6J3JIV9"/>
<dbReference type="Proteomes" id="UP000504640">
    <property type="component" value="Unplaced"/>
</dbReference>
<feature type="compositionally biased region" description="Basic and acidic residues" evidence="1">
    <location>
        <begin position="286"/>
        <end position="297"/>
    </location>
</feature>
<feature type="region of interest" description="Disordered" evidence="1">
    <location>
        <begin position="40"/>
        <end position="60"/>
    </location>
</feature>
<feature type="region of interest" description="Disordered" evidence="1">
    <location>
        <begin position="1"/>
        <end position="20"/>
    </location>
</feature>
<feature type="region of interest" description="Disordered" evidence="1">
    <location>
        <begin position="83"/>
        <end position="270"/>
    </location>
</feature>
<dbReference type="RefSeq" id="XP_032154490.1">
    <property type="nucleotide sequence ID" value="XM_032298599.1"/>
</dbReference>
<accession>A0A6J3JIV9</accession>
<dbReference type="GeneID" id="116565136"/>
<evidence type="ECO:0000313" key="3">
    <source>
        <dbReference type="RefSeq" id="XP_032154490.1"/>
    </source>
</evidence>
<protein>
    <submittedName>
        <fullName evidence="3">Uncharacterized protein LOC116565136</fullName>
    </submittedName>
</protein>